<accession>A0A059C436</accession>
<protein>
    <submittedName>
        <fullName evidence="1">Uncharacterized protein</fullName>
    </submittedName>
</protein>
<dbReference type="KEGG" id="egr:104444437"/>
<gene>
    <name evidence="1" type="ORF">EUGRSUZ_E01580</name>
</gene>
<name>A0A059C436_EUCGR</name>
<dbReference type="AlphaFoldDB" id="A0A059C436"/>
<dbReference type="Gramene" id="KCW73127">
    <property type="protein sequence ID" value="KCW73127"/>
    <property type="gene ID" value="EUGRSUZ_E01580"/>
</dbReference>
<dbReference type="PANTHER" id="PTHR37744:SF1">
    <property type="entry name" value="STAR LIPID TRANSFER-LIKE PROTEIN"/>
    <property type="match status" value="1"/>
</dbReference>
<dbReference type="eggNOG" id="ENOG502S7U5">
    <property type="taxonomic scope" value="Eukaryota"/>
</dbReference>
<dbReference type="STRING" id="71139.A0A059C436"/>
<dbReference type="OrthoDB" id="1905234at2759"/>
<proteinExistence type="predicted"/>
<dbReference type="EMBL" id="KK198757">
    <property type="protein sequence ID" value="KCW73127.1"/>
    <property type="molecule type" value="Genomic_DNA"/>
</dbReference>
<dbReference type="InParanoid" id="A0A059C436"/>
<dbReference type="PANTHER" id="PTHR37744">
    <property type="entry name" value="STAR LIPID TRANSFER-LIKE PROTEIN"/>
    <property type="match status" value="1"/>
</dbReference>
<dbReference type="FunCoup" id="A0A059C436">
    <property type="interactions" value="484"/>
</dbReference>
<dbReference type="OMA" id="RLMPFKA"/>
<evidence type="ECO:0000313" key="1">
    <source>
        <dbReference type="EMBL" id="KCW73127.1"/>
    </source>
</evidence>
<reference evidence="1" key="1">
    <citation type="submission" date="2013-07" db="EMBL/GenBank/DDBJ databases">
        <title>The genome of Eucalyptus grandis.</title>
        <authorList>
            <person name="Schmutz J."/>
            <person name="Hayes R."/>
            <person name="Myburg A."/>
            <person name="Tuskan G."/>
            <person name="Grattapaglia D."/>
            <person name="Rokhsar D.S."/>
        </authorList>
    </citation>
    <scope>NUCLEOTIDE SEQUENCE</scope>
    <source>
        <tissue evidence="1">Leaf extractions</tissue>
    </source>
</reference>
<organism evidence="1">
    <name type="scientific">Eucalyptus grandis</name>
    <name type="common">Flooded gum</name>
    <dbReference type="NCBI Taxonomy" id="71139"/>
    <lineage>
        <taxon>Eukaryota</taxon>
        <taxon>Viridiplantae</taxon>
        <taxon>Streptophyta</taxon>
        <taxon>Embryophyta</taxon>
        <taxon>Tracheophyta</taxon>
        <taxon>Spermatophyta</taxon>
        <taxon>Magnoliopsida</taxon>
        <taxon>eudicotyledons</taxon>
        <taxon>Gunneridae</taxon>
        <taxon>Pentapetalae</taxon>
        <taxon>rosids</taxon>
        <taxon>malvids</taxon>
        <taxon>Myrtales</taxon>
        <taxon>Myrtaceae</taxon>
        <taxon>Myrtoideae</taxon>
        <taxon>Eucalypteae</taxon>
        <taxon>Eucalyptus</taxon>
    </lineage>
</organism>
<sequence length="121" mass="11894">MATEEEGGAGGRAAPAGIGIGIGIGTGIGSHWWWAMGGAAQLGLGISSCLKGYGGGPGLMPLKAAAVASLFVGATACASVAALHASGIRKVEDLIEIGANIRTNLGNPPVAQVNERKSDNQ</sequence>